<keyword evidence="3" id="KW-1185">Reference proteome</keyword>
<proteinExistence type="predicted"/>
<dbReference type="GeneID" id="94433140"/>
<dbReference type="VEuPathDB" id="ToxoDB:CSUI_009820"/>
<evidence type="ECO:0000256" key="1">
    <source>
        <dbReference type="SAM" id="MobiDB-lite"/>
    </source>
</evidence>
<organism evidence="2 3">
    <name type="scientific">Cystoisospora suis</name>
    <dbReference type="NCBI Taxonomy" id="483139"/>
    <lineage>
        <taxon>Eukaryota</taxon>
        <taxon>Sar</taxon>
        <taxon>Alveolata</taxon>
        <taxon>Apicomplexa</taxon>
        <taxon>Conoidasida</taxon>
        <taxon>Coccidia</taxon>
        <taxon>Eucoccidiorida</taxon>
        <taxon>Eimeriorina</taxon>
        <taxon>Sarcocystidae</taxon>
        <taxon>Cystoisospora</taxon>
    </lineage>
</organism>
<evidence type="ECO:0000313" key="2">
    <source>
        <dbReference type="EMBL" id="PHJ16366.1"/>
    </source>
</evidence>
<evidence type="ECO:0000313" key="3">
    <source>
        <dbReference type="Proteomes" id="UP000221165"/>
    </source>
</evidence>
<dbReference type="Proteomes" id="UP000221165">
    <property type="component" value="Unassembled WGS sequence"/>
</dbReference>
<name>A0A2C6KJ25_9APIC</name>
<feature type="region of interest" description="Disordered" evidence="1">
    <location>
        <begin position="1"/>
        <end position="46"/>
    </location>
</feature>
<protein>
    <submittedName>
        <fullName evidence="2">Uncharacterized protein</fullName>
    </submittedName>
</protein>
<reference evidence="2 3" key="1">
    <citation type="journal article" date="2017" name="Int. J. Parasitol.">
        <title>The genome of the protozoan parasite Cystoisospora suis and a reverse vaccinology approach to identify vaccine candidates.</title>
        <authorList>
            <person name="Palmieri N."/>
            <person name="Shrestha A."/>
            <person name="Ruttkowski B."/>
            <person name="Beck T."/>
            <person name="Vogl C."/>
            <person name="Tomley F."/>
            <person name="Blake D.P."/>
            <person name="Joachim A."/>
        </authorList>
    </citation>
    <scope>NUCLEOTIDE SEQUENCE [LARGE SCALE GENOMIC DNA]</scope>
    <source>
        <strain evidence="2 3">Wien I</strain>
    </source>
</reference>
<accession>A0A2C6KJ25</accession>
<dbReference type="AlphaFoldDB" id="A0A2C6KJ25"/>
<gene>
    <name evidence="2" type="ORF">CSUI_009820</name>
</gene>
<dbReference type="EMBL" id="MIGC01006102">
    <property type="protein sequence ID" value="PHJ16366.1"/>
    <property type="molecule type" value="Genomic_DNA"/>
</dbReference>
<dbReference type="RefSeq" id="XP_067918095.1">
    <property type="nucleotide sequence ID" value="XM_068069929.1"/>
</dbReference>
<sequence>MKKVKQKEEERQKRLLLSKQEEQGREEREKDSEGIPHQAEEKKIEYSLKKEKMIMRDKLENGETSMKDRTVVEA</sequence>
<comment type="caution">
    <text evidence="2">The sequence shown here is derived from an EMBL/GenBank/DDBJ whole genome shotgun (WGS) entry which is preliminary data.</text>
</comment>